<sequence>MLGLPERVDYRLKVRALTIALIIAIIV</sequence>
<dbReference type="EMBL" id="KR861290">
    <property type="protein sequence ID" value="AKN10849.1"/>
    <property type="molecule type" value="Genomic_DNA"/>
</dbReference>
<reference evidence="1" key="1">
    <citation type="journal article" date="2015" name="J. Clin. Microbiol.">
        <title>Long-Range HIV Genotyping Using Viral RNA and Proviral DNA for Analysis of HIV Drug Resistance and HIV Clustering.</title>
        <authorList>
            <person name="Novitsky V."/>
            <person name="Zahralban-Steele M."/>
            <person name="McLane M.F."/>
            <person name="Moyo S."/>
            <person name="van Widenfelt E."/>
            <person name="Gaseitsiwe S."/>
            <person name="Makhema J."/>
            <person name="Essex M."/>
        </authorList>
    </citation>
    <scope>NUCLEOTIDE SEQUENCE</scope>
    <source>
        <strain evidence="1">Bcpp_00273_amp2</strain>
    </source>
</reference>
<protein>
    <submittedName>
        <fullName evidence="1">Truncated vpu protein</fullName>
    </submittedName>
</protein>
<evidence type="ECO:0000313" key="1">
    <source>
        <dbReference type="EMBL" id="AKN10849.1"/>
    </source>
</evidence>
<accession>A0A0H3YC73</accession>
<proteinExistence type="predicted"/>
<organismHost>
    <name type="scientific">Homo sapiens</name>
    <name type="common">Human</name>
    <dbReference type="NCBI Taxonomy" id="9606"/>
</organismHost>
<gene>
    <name evidence="1" type="primary">vpu</name>
</gene>
<name>A0A0H3YC73_HV1</name>
<organism evidence="1">
    <name type="scientific">Human immunodeficiency virus type 1</name>
    <name type="common">HIV-1</name>
    <dbReference type="NCBI Taxonomy" id="11676"/>
    <lineage>
        <taxon>Viruses</taxon>
        <taxon>Riboviria</taxon>
        <taxon>Pararnavirae</taxon>
        <taxon>Artverviricota</taxon>
        <taxon>Revtraviricetes</taxon>
        <taxon>Ortervirales</taxon>
        <taxon>Retroviridae</taxon>
        <taxon>Orthoretrovirinae</taxon>
        <taxon>Lentivirus</taxon>
        <taxon>Lentivirus humimdef1</taxon>
    </lineage>
</organism>